<organism evidence="4 5">
    <name type="scientific">Dendrobium chrysotoxum</name>
    <name type="common">Orchid</name>
    <dbReference type="NCBI Taxonomy" id="161865"/>
    <lineage>
        <taxon>Eukaryota</taxon>
        <taxon>Viridiplantae</taxon>
        <taxon>Streptophyta</taxon>
        <taxon>Embryophyta</taxon>
        <taxon>Tracheophyta</taxon>
        <taxon>Spermatophyta</taxon>
        <taxon>Magnoliopsida</taxon>
        <taxon>Liliopsida</taxon>
        <taxon>Asparagales</taxon>
        <taxon>Orchidaceae</taxon>
        <taxon>Epidendroideae</taxon>
        <taxon>Malaxideae</taxon>
        <taxon>Dendrobiinae</taxon>
        <taxon>Dendrobium</taxon>
    </lineage>
</organism>
<comment type="similarity">
    <text evidence="1">Belongs to the UDP-glycosyltransferase family.</text>
</comment>
<dbReference type="InterPro" id="IPR050481">
    <property type="entry name" value="UDP-glycosyltransf_plant"/>
</dbReference>
<sequence>MSYGDANLPRVLLLPSSGMGHLVPFVRLACALSDRRISVSLLAVRPTISAAESLLLSSLPSSLLLDFPIKPLDPSLFPPSSDPFFLQMEALRRSADLLPSFISTCSPPVSSLIIDISITSSFLPVAAAANIPCFVLFTSSASMLALCSVFAFLSKPTGADVNIAGGVIKIPNSSLPPPLRDPNHLFTTQFVENSRALAQANGILVNTFSALEPEVLVALNSGAVLPGLPPVIAIGPLPPVRKEPSLPSPVLRWLDEQPEKSVMYVSFGSRTAMSKEQIRALGAGLEISRCRFFWVVKSAKVDREEVVDIEELLGEEYAKRVEERGLVVKEWVEQEVVLAHRAVAGFMSHCGWNSVTEAAAAGVRILAWPRIGDQRVNAALVARSGLGIWPEKWAWEAEERVVAAEEIAVKVREVMGDERVAETAAQVRAEATAAVQEGGSSDQSYQNLLNKFRSNCAAMSSGDTKLSQVLLIPSSGMGHLIPIVRFAKGLSDRGISISLLTVRPTITAAESSLLSSLPSSLLIDFPLSPFNPSLFPESSDPVTLRWEAIRRSAHLLPSLISTLSPPVSSIIIDITIASTFLPVAVAANIPCFVFFTSFASMLALCSVSPFVPHPISTDVKIADGVLKIPYSSIPPPLRDPNNLFTSQFIENGRALTLANGVIVNTFLALEPEFLAAFNAGKVVPGFPPVIAVGPLPLEKKQPSSHSPELRWLDEQPEKSVIYVNFGSYSALSIEQIRELGAGLEMSGCRFFWVVKTAKVDREEKAVEIDELLGEGYVKRVEERGLVVRQWVEQDVVLVHRAVGGFLSHSGSNSVMEAAAVGLRILAWPRRGDHRVIAASVPSSGLGIWPENWAWEAEERIVAAEEIAVKVREFMADEKLAETAAKLGAAATAAVQEGGTSDQSWRYLITKL</sequence>
<dbReference type="PROSITE" id="PS00375">
    <property type="entry name" value="UDPGT"/>
    <property type="match status" value="2"/>
</dbReference>
<dbReference type="InterPro" id="IPR035595">
    <property type="entry name" value="UDP_glycos_trans_CS"/>
</dbReference>
<evidence type="ECO:0000256" key="1">
    <source>
        <dbReference type="ARBA" id="ARBA00009995"/>
    </source>
</evidence>
<evidence type="ECO:0000313" key="5">
    <source>
        <dbReference type="Proteomes" id="UP000775213"/>
    </source>
</evidence>
<dbReference type="FunFam" id="3.40.50.2000:FF:000060">
    <property type="entry name" value="Glycosyltransferase"/>
    <property type="match status" value="2"/>
</dbReference>
<reference evidence="4 5" key="1">
    <citation type="journal article" date="2021" name="Hortic Res">
        <title>Chromosome-scale assembly of the Dendrobium chrysotoxum genome enhances the understanding of orchid evolution.</title>
        <authorList>
            <person name="Zhang Y."/>
            <person name="Zhang G.Q."/>
            <person name="Zhang D."/>
            <person name="Liu X.D."/>
            <person name="Xu X.Y."/>
            <person name="Sun W.H."/>
            <person name="Yu X."/>
            <person name="Zhu X."/>
            <person name="Wang Z.W."/>
            <person name="Zhao X."/>
            <person name="Zhong W.Y."/>
            <person name="Chen H."/>
            <person name="Yin W.L."/>
            <person name="Huang T."/>
            <person name="Niu S.C."/>
            <person name="Liu Z.J."/>
        </authorList>
    </citation>
    <scope>NUCLEOTIDE SEQUENCE [LARGE SCALE GENOMIC DNA]</scope>
    <source>
        <strain evidence="4">Lindl</strain>
    </source>
</reference>
<dbReference type="AlphaFoldDB" id="A0AAV7FXP2"/>
<comment type="caution">
    <text evidence="4">The sequence shown here is derived from an EMBL/GenBank/DDBJ whole genome shotgun (WGS) entry which is preliminary data.</text>
</comment>
<dbReference type="PANTHER" id="PTHR48048">
    <property type="entry name" value="GLYCOSYLTRANSFERASE"/>
    <property type="match status" value="1"/>
</dbReference>
<accession>A0AAV7FXP2</accession>
<dbReference type="CDD" id="cd03784">
    <property type="entry name" value="GT1_Gtf-like"/>
    <property type="match status" value="2"/>
</dbReference>
<keyword evidence="2" id="KW-0328">Glycosyltransferase</keyword>
<dbReference type="Gene3D" id="3.40.50.2000">
    <property type="entry name" value="Glycogen Phosphorylase B"/>
    <property type="match status" value="4"/>
</dbReference>
<dbReference type="Proteomes" id="UP000775213">
    <property type="component" value="Unassembled WGS sequence"/>
</dbReference>
<dbReference type="SUPFAM" id="SSF53756">
    <property type="entry name" value="UDP-Glycosyltransferase/glycogen phosphorylase"/>
    <property type="match status" value="2"/>
</dbReference>
<evidence type="ECO:0000256" key="3">
    <source>
        <dbReference type="ARBA" id="ARBA00022679"/>
    </source>
</evidence>
<keyword evidence="3" id="KW-0808">Transferase</keyword>
<name>A0AAV7FXP2_DENCH</name>
<proteinExistence type="inferred from homology"/>
<evidence type="ECO:0000256" key="2">
    <source>
        <dbReference type="ARBA" id="ARBA00022676"/>
    </source>
</evidence>
<dbReference type="GO" id="GO:0035251">
    <property type="term" value="F:UDP-glucosyltransferase activity"/>
    <property type="evidence" value="ECO:0007669"/>
    <property type="project" value="InterPro"/>
</dbReference>
<dbReference type="InterPro" id="IPR002213">
    <property type="entry name" value="UDP_glucos_trans"/>
</dbReference>
<dbReference type="PANTHER" id="PTHR48048:SF76">
    <property type="entry name" value="UDP-GLYCOSYLTRANSFERASE 708D1-LIKE"/>
    <property type="match status" value="1"/>
</dbReference>
<dbReference type="EMBL" id="JAGFBR010000019">
    <property type="protein sequence ID" value="KAH0448202.1"/>
    <property type="molecule type" value="Genomic_DNA"/>
</dbReference>
<protein>
    <submittedName>
        <fullName evidence="4">Uncharacterized protein</fullName>
    </submittedName>
</protein>
<evidence type="ECO:0000313" key="4">
    <source>
        <dbReference type="EMBL" id="KAH0448202.1"/>
    </source>
</evidence>
<keyword evidence="5" id="KW-1185">Reference proteome</keyword>
<gene>
    <name evidence="4" type="ORF">IEQ34_022002</name>
</gene>
<dbReference type="Pfam" id="PF00201">
    <property type="entry name" value="UDPGT"/>
    <property type="match status" value="2"/>
</dbReference>